<evidence type="ECO:0000259" key="2">
    <source>
        <dbReference type="Pfam" id="PF07508"/>
    </source>
</evidence>
<organism evidence="3 4">
    <name type="scientific">Actinoplanes nipponensis</name>
    <dbReference type="NCBI Taxonomy" id="135950"/>
    <lineage>
        <taxon>Bacteria</taxon>
        <taxon>Bacillati</taxon>
        <taxon>Actinomycetota</taxon>
        <taxon>Actinomycetes</taxon>
        <taxon>Micromonosporales</taxon>
        <taxon>Micromonosporaceae</taxon>
        <taxon>Actinoplanes</taxon>
    </lineage>
</organism>
<dbReference type="InterPro" id="IPR038109">
    <property type="entry name" value="DNA_bind_recomb_sf"/>
</dbReference>
<dbReference type="AlphaFoldDB" id="A0A919MEX0"/>
<feature type="region of interest" description="Disordered" evidence="1">
    <location>
        <begin position="58"/>
        <end position="90"/>
    </location>
</feature>
<protein>
    <recommendedName>
        <fullName evidence="2">Recombinase domain-containing protein</fullName>
    </recommendedName>
</protein>
<evidence type="ECO:0000313" key="4">
    <source>
        <dbReference type="Proteomes" id="UP000647172"/>
    </source>
</evidence>
<dbReference type="EMBL" id="BOMQ01000008">
    <property type="protein sequence ID" value="GIE46894.1"/>
    <property type="molecule type" value="Genomic_DNA"/>
</dbReference>
<dbReference type="GO" id="GO:0003677">
    <property type="term" value="F:DNA binding"/>
    <property type="evidence" value="ECO:0007669"/>
    <property type="project" value="InterPro"/>
</dbReference>
<evidence type="ECO:0000256" key="1">
    <source>
        <dbReference type="SAM" id="MobiDB-lite"/>
    </source>
</evidence>
<reference evidence="3" key="1">
    <citation type="submission" date="2021-01" db="EMBL/GenBank/DDBJ databases">
        <title>Whole genome shotgun sequence of Actinoplanes nipponensis NBRC 14063.</title>
        <authorList>
            <person name="Komaki H."/>
            <person name="Tamura T."/>
        </authorList>
    </citation>
    <scope>NUCLEOTIDE SEQUENCE</scope>
    <source>
        <strain evidence="3">NBRC 14063</strain>
    </source>
</reference>
<dbReference type="Proteomes" id="UP000647172">
    <property type="component" value="Unassembled WGS sequence"/>
</dbReference>
<name>A0A919MEX0_9ACTN</name>
<feature type="domain" description="Recombinase" evidence="2">
    <location>
        <begin position="12"/>
        <end position="41"/>
    </location>
</feature>
<feature type="compositionally biased region" description="Basic residues" evidence="1">
    <location>
        <begin position="74"/>
        <end position="90"/>
    </location>
</feature>
<evidence type="ECO:0000313" key="3">
    <source>
        <dbReference type="EMBL" id="GIE46894.1"/>
    </source>
</evidence>
<sequence length="90" mass="10429">MNRSDDARNSHRHVQAWGKSAIRVILTNPRYTGRQVWNKQRKAEILIDFDDVALGHETKMRWNPTQAGSTPPPRHTKRSSTTRPSNRSRP</sequence>
<dbReference type="RefSeq" id="WP_203763775.1">
    <property type="nucleotide sequence ID" value="NZ_BAAAYJ010000088.1"/>
</dbReference>
<dbReference type="Gene3D" id="3.90.1750.20">
    <property type="entry name" value="Putative Large Serine Recombinase, Chain B, Domain 2"/>
    <property type="match status" value="1"/>
</dbReference>
<dbReference type="InterPro" id="IPR011109">
    <property type="entry name" value="DNA_bind_recombinase_dom"/>
</dbReference>
<gene>
    <name evidence="3" type="ORF">Ani05nite_04280</name>
</gene>
<keyword evidence="4" id="KW-1185">Reference proteome</keyword>
<dbReference type="Pfam" id="PF07508">
    <property type="entry name" value="Recombinase"/>
    <property type="match status" value="1"/>
</dbReference>
<proteinExistence type="predicted"/>
<dbReference type="GO" id="GO:0000150">
    <property type="term" value="F:DNA strand exchange activity"/>
    <property type="evidence" value="ECO:0007669"/>
    <property type="project" value="InterPro"/>
</dbReference>
<comment type="caution">
    <text evidence="3">The sequence shown here is derived from an EMBL/GenBank/DDBJ whole genome shotgun (WGS) entry which is preliminary data.</text>
</comment>
<accession>A0A919MEX0</accession>